<evidence type="ECO:0000256" key="6">
    <source>
        <dbReference type="ARBA" id="ARBA00023002"/>
    </source>
</evidence>
<dbReference type="PANTHER" id="PTHR23418:SF0">
    <property type="entry name" value="ACIREDUCTONE DIOXYGENASE"/>
    <property type="match status" value="1"/>
</dbReference>
<comment type="caution">
    <text evidence="10">The sequence shown here is derived from an EMBL/GenBank/DDBJ whole genome shotgun (WGS) entry which is preliminary data.</text>
</comment>
<dbReference type="Pfam" id="PF03079">
    <property type="entry name" value="ARD"/>
    <property type="match status" value="1"/>
</dbReference>
<dbReference type="HAMAP" id="MF_01682">
    <property type="entry name" value="Salvage_MtnD"/>
    <property type="match status" value="1"/>
</dbReference>
<dbReference type="GO" id="GO:0051213">
    <property type="term" value="F:dioxygenase activity"/>
    <property type="evidence" value="ECO:0007669"/>
    <property type="project" value="UniProtKB-KW"/>
</dbReference>
<evidence type="ECO:0000256" key="5">
    <source>
        <dbReference type="ARBA" id="ARBA00022964"/>
    </source>
</evidence>
<comment type="cofactor">
    <cofactor evidence="9">
        <name>Ni(2+)</name>
        <dbReference type="ChEBI" id="CHEBI:49786"/>
    </cofactor>
    <text evidence="9">Binds 1 nickel ion per monomer.</text>
</comment>
<comment type="subunit">
    <text evidence="9">Monomer.</text>
</comment>
<comment type="catalytic activity">
    <reaction evidence="9">
        <text>1,2-dihydroxy-5-(methylsulfanyl)pent-1-en-3-one + O2 = 3-(methylsulfanyl)propanoate + CO + formate + 2 H(+)</text>
        <dbReference type="Rhea" id="RHEA:14161"/>
        <dbReference type="ChEBI" id="CHEBI:15378"/>
        <dbReference type="ChEBI" id="CHEBI:15379"/>
        <dbReference type="ChEBI" id="CHEBI:15740"/>
        <dbReference type="ChEBI" id="CHEBI:17245"/>
        <dbReference type="ChEBI" id="CHEBI:49016"/>
        <dbReference type="ChEBI" id="CHEBI:49252"/>
        <dbReference type="EC" id="1.13.11.53"/>
    </reaction>
</comment>
<keyword evidence="3 9" id="KW-0028">Amino-acid biosynthesis</keyword>
<keyword evidence="7 9" id="KW-0408">Iron</keyword>
<evidence type="ECO:0000313" key="11">
    <source>
        <dbReference type="Proteomes" id="UP000651852"/>
    </source>
</evidence>
<feature type="site" description="May play a role in transmitting local conformational changes" evidence="9">
    <location>
        <position position="102"/>
    </location>
</feature>
<evidence type="ECO:0000256" key="1">
    <source>
        <dbReference type="ARBA" id="ARBA00000428"/>
    </source>
</evidence>
<keyword evidence="6 9" id="KW-0560">Oxidoreductase</keyword>
<feature type="binding site" evidence="9">
    <location>
        <position position="141"/>
    </location>
    <ligand>
        <name>Fe(2+)</name>
        <dbReference type="ChEBI" id="CHEBI:29033"/>
    </ligand>
</feature>
<keyword evidence="5 9" id="KW-0223">Dioxygenase</keyword>
<evidence type="ECO:0000256" key="3">
    <source>
        <dbReference type="ARBA" id="ARBA00022605"/>
    </source>
</evidence>
<feature type="site" description="May play a role in metal incorporation in vivo" evidence="9">
    <location>
        <position position="96"/>
    </location>
</feature>
<feature type="binding site" evidence="9">
    <location>
        <position position="97"/>
    </location>
    <ligand>
        <name>Fe(2+)</name>
        <dbReference type="ChEBI" id="CHEBI:29033"/>
    </ligand>
</feature>
<feature type="binding site" evidence="9">
    <location>
        <position position="99"/>
    </location>
    <ligand>
        <name>Fe(2+)</name>
        <dbReference type="ChEBI" id="CHEBI:29033"/>
    </ligand>
</feature>
<keyword evidence="11" id="KW-1185">Reference proteome</keyword>
<feature type="binding site" evidence="9">
    <location>
        <position position="99"/>
    </location>
    <ligand>
        <name>Ni(2+)</name>
        <dbReference type="ChEBI" id="CHEBI:49786"/>
    </ligand>
</feature>
<keyword evidence="2 9" id="KW-0533">Nickel</keyword>
<reference evidence="10 11" key="1">
    <citation type="submission" date="2020-08" db="EMBL/GenBank/DDBJ databases">
        <title>Putative novel bacterial strains isolated from necrotic wheat leaf tissues caused by Xanthomonas translucens.</title>
        <authorList>
            <person name="Tambong J.T."/>
        </authorList>
    </citation>
    <scope>NUCLEOTIDE SEQUENCE [LARGE SCALE GENOMIC DNA]</scope>
    <source>
        <strain evidence="10 11">DOAB 1069</strain>
    </source>
</reference>
<evidence type="ECO:0000256" key="4">
    <source>
        <dbReference type="ARBA" id="ARBA00022723"/>
    </source>
</evidence>
<evidence type="ECO:0000313" key="10">
    <source>
        <dbReference type="EMBL" id="MBC3951689.1"/>
    </source>
</evidence>
<feature type="binding site" evidence="9">
    <location>
        <position position="141"/>
    </location>
    <ligand>
        <name>Ni(2+)</name>
        <dbReference type="ChEBI" id="CHEBI:49786"/>
    </ligand>
</feature>
<evidence type="ECO:0000256" key="7">
    <source>
        <dbReference type="ARBA" id="ARBA00023004"/>
    </source>
</evidence>
<dbReference type="CDD" id="cd02232">
    <property type="entry name" value="cupin_ARD"/>
    <property type="match status" value="1"/>
</dbReference>
<comment type="function">
    <text evidence="9">Catalyzes 2 different reactions between oxygene and the acireductone 1,2-dihydroxy-3-keto-5-methylthiopentene (DHK-MTPene) depending upon the metal bound in the active site. Fe-containing acireductone dioxygenase (Fe-ARD) produces formate and 2-keto-4-methylthiobutyrate (KMTB), the alpha-ketoacid precursor of methionine in the methionine recycle pathway. Ni-containing acireductone dioxygenase (Ni-ARD) produces methylthiopropionate, carbon monoxide and formate, and does not lie on the methionine recycle pathway.</text>
</comment>
<dbReference type="InterPro" id="IPR011051">
    <property type="entry name" value="RmlC_Cupin_sf"/>
</dbReference>
<dbReference type="Gene3D" id="2.60.120.10">
    <property type="entry name" value="Jelly Rolls"/>
    <property type="match status" value="1"/>
</dbReference>
<evidence type="ECO:0000256" key="2">
    <source>
        <dbReference type="ARBA" id="ARBA00022596"/>
    </source>
</evidence>
<comment type="catalytic activity">
    <reaction evidence="1 9">
        <text>1,2-dihydroxy-5-(methylsulfanyl)pent-1-en-3-one + O2 = 4-methylsulfanyl-2-oxobutanoate + formate + 2 H(+)</text>
        <dbReference type="Rhea" id="RHEA:24504"/>
        <dbReference type="ChEBI" id="CHEBI:15378"/>
        <dbReference type="ChEBI" id="CHEBI:15379"/>
        <dbReference type="ChEBI" id="CHEBI:15740"/>
        <dbReference type="ChEBI" id="CHEBI:16723"/>
        <dbReference type="ChEBI" id="CHEBI:49252"/>
        <dbReference type="EC" id="1.13.11.54"/>
    </reaction>
</comment>
<comment type="cofactor">
    <cofactor evidence="9">
        <name>Fe(2+)</name>
        <dbReference type="ChEBI" id="CHEBI:29033"/>
    </cofactor>
    <text evidence="9">Binds 1 Fe(2+) cation per monomer.</text>
</comment>
<dbReference type="RefSeq" id="WP_095099577.1">
    <property type="nucleotide sequence ID" value="NZ_JACONW010000094.1"/>
</dbReference>
<dbReference type="PANTHER" id="PTHR23418">
    <property type="entry name" value="ACIREDUCTONE DIOXYGENASE"/>
    <property type="match status" value="1"/>
</dbReference>
<protein>
    <recommendedName>
        <fullName evidence="9">Acireductone dioxygenase</fullName>
    </recommendedName>
    <alternativeName>
        <fullName evidence="9">1,2-dihydroxy-3-keto-5-methylthiopentene dioxygenase</fullName>
        <shortName evidence="9">DHK-MTPene dioxygenase</shortName>
    </alternativeName>
    <alternativeName>
        <fullName evidence="9">Acireductone dioxygenase (Fe(2+)-requiring)</fullName>
        <shortName evidence="9">ARD'</shortName>
        <shortName evidence="9">Fe-ARD</shortName>
        <ecNumber evidence="9">1.13.11.54</ecNumber>
    </alternativeName>
    <alternativeName>
        <fullName evidence="9">Acireductone dioxygenase (Ni(2+)-requiring)</fullName>
        <shortName evidence="9">ARD</shortName>
        <shortName evidence="9">Ni-ARD</shortName>
        <ecNumber evidence="9">1.13.11.53</ecNumber>
    </alternativeName>
</protein>
<dbReference type="SUPFAM" id="SSF51182">
    <property type="entry name" value="RmlC-like cupins"/>
    <property type="match status" value="1"/>
</dbReference>
<dbReference type="EC" id="1.13.11.53" evidence="9"/>
<dbReference type="EC" id="1.13.11.54" evidence="9"/>
<accession>A0ABR7B3G1</accession>
<dbReference type="InterPro" id="IPR023956">
    <property type="entry name" value="ARD_bac"/>
</dbReference>
<feature type="binding site" evidence="9">
    <location>
        <position position="97"/>
    </location>
    <ligand>
        <name>Ni(2+)</name>
        <dbReference type="ChEBI" id="CHEBI:49786"/>
    </ligand>
</feature>
<gene>
    <name evidence="9" type="primary">mtnD</name>
    <name evidence="10" type="ORF">H8S59_18110</name>
</gene>
<feature type="site" description="Important to generate the dianion" evidence="9">
    <location>
        <position position="105"/>
    </location>
</feature>
<keyword evidence="8 9" id="KW-0486">Methionine biosynthesis</keyword>
<dbReference type="InterPro" id="IPR014710">
    <property type="entry name" value="RmlC-like_jellyroll"/>
</dbReference>
<comment type="pathway">
    <text evidence="9">Amino-acid biosynthesis; L-methionine biosynthesis via salvage pathway; L-methionine from S-methyl-5-thio-alpha-D-ribose 1-phosphate: step 5/6.</text>
</comment>
<feature type="binding site" evidence="9">
    <location>
        <position position="103"/>
    </location>
    <ligand>
        <name>Fe(2+)</name>
        <dbReference type="ChEBI" id="CHEBI:29033"/>
    </ligand>
</feature>
<proteinExistence type="inferred from homology"/>
<feature type="binding site" evidence="9">
    <location>
        <position position="103"/>
    </location>
    <ligand>
        <name>Ni(2+)</name>
        <dbReference type="ChEBI" id="CHEBI:49786"/>
    </ligand>
</feature>
<dbReference type="Proteomes" id="UP000651852">
    <property type="component" value="Unassembled WGS sequence"/>
</dbReference>
<sequence length="182" mass="20559">MSSLYVYHQSSPEQPDKVLTHVEDIASTLAEHGVGFDRWQAATPITPGASQEDVINAYRVQIDKLMTERGYVTVDVISLNSDHPQKAELRAKFLDEHRHSEDEVRFFVAGRGLFTLHIGEYVYAVLCEKNDLISVPAGTPHWFDMGENPHFVAIRLFNNTEGWVANFTGEKIASQFPQLDDL</sequence>
<name>A0ABR7B3G1_9PSED</name>
<evidence type="ECO:0000256" key="8">
    <source>
        <dbReference type="ARBA" id="ARBA00023167"/>
    </source>
</evidence>
<organism evidence="10 11">
    <name type="scientific">Pseudomonas folii</name>
    <dbReference type="NCBI Taxonomy" id="2762593"/>
    <lineage>
        <taxon>Bacteria</taxon>
        <taxon>Pseudomonadati</taxon>
        <taxon>Pseudomonadota</taxon>
        <taxon>Gammaproteobacteria</taxon>
        <taxon>Pseudomonadales</taxon>
        <taxon>Pseudomonadaceae</taxon>
        <taxon>Pseudomonas</taxon>
    </lineage>
</organism>
<dbReference type="EMBL" id="JACONW010000094">
    <property type="protein sequence ID" value="MBC3951689.1"/>
    <property type="molecule type" value="Genomic_DNA"/>
</dbReference>
<keyword evidence="4 9" id="KW-0479">Metal-binding</keyword>
<comment type="similarity">
    <text evidence="9">Belongs to the acireductone dioxygenase (ARD) family.</text>
</comment>
<dbReference type="InterPro" id="IPR004313">
    <property type="entry name" value="ARD"/>
</dbReference>
<evidence type="ECO:0000256" key="9">
    <source>
        <dbReference type="HAMAP-Rule" id="MF_01682"/>
    </source>
</evidence>